<feature type="transmembrane region" description="Helical" evidence="7">
    <location>
        <begin position="238"/>
        <end position="260"/>
    </location>
</feature>
<organism evidence="11 12">
    <name type="scientific">Actinomadura livida</name>
    <dbReference type="NCBI Taxonomy" id="79909"/>
    <lineage>
        <taxon>Bacteria</taxon>
        <taxon>Bacillati</taxon>
        <taxon>Actinomycetota</taxon>
        <taxon>Actinomycetes</taxon>
        <taxon>Streptosporangiales</taxon>
        <taxon>Thermomonosporaceae</taxon>
        <taxon>Actinomadura</taxon>
    </lineage>
</organism>
<name>A0A7W7I719_9ACTN</name>
<dbReference type="Pfam" id="PF00528">
    <property type="entry name" value="BPD_transp_1"/>
    <property type="match status" value="1"/>
</dbReference>
<dbReference type="EMBL" id="BAAAHD010000001">
    <property type="protein sequence ID" value="GAA0542860.1"/>
    <property type="molecule type" value="Genomic_DNA"/>
</dbReference>
<feature type="domain" description="ABC transmembrane type-1" evidence="9">
    <location>
        <begin position="109"/>
        <end position="293"/>
    </location>
</feature>
<sequence length="310" mass="33006">MTETTSTETTSTARAEQDAARAEQGTESGGRPPLAGLAEAASSAGTALGRAAAYSWMVALLLIAWEVGSRLYQSPYFPTFSESAGAFFTNWFTTDASRGFVTEQFTTDLGNSMARAGQGWLISVVVGLCAGIALGVSARAAAVFNPLIRFGMSIPATALLPLAVVVFGVTDEMNVSLIVIGTVFPILINTMDGVQGIDRTVIMTARSMRMGKVRYFFTVLLPGASPQIISGLRVSLGIGLILMVVSELFAATNGIGYYIVLASRQFRYVDMWSGVLLIAVIGLLLNVAFALVEARVLRWHRESRKRAGSA</sequence>
<dbReference type="GO" id="GO:0005886">
    <property type="term" value="C:plasma membrane"/>
    <property type="evidence" value="ECO:0007669"/>
    <property type="project" value="UniProtKB-SubCell"/>
</dbReference>
<feature type="transmembrane region" description="Helical" evidence="7">
    <location>
        <begin position="119"/>
        <end position="138"/>
    </location>
</feature>
<keyword evidence="4 7" id="KW-0812">Transmembrane</keyword>
<dbReference type="AlphaFoldDB" id="A0A7W7I719"/>
<dbReference type="EMBL" id="JACHMV010000001">
    <property type="protein sequence ID" value="MBB4771717.1"/>
    <property type="molecule type" value="Genomic_DNA"/>
</dbReference>
<comment type="similarity">
    <text evidence="7">Belongs to the binding-protein-dependent transport system permease family.</text>
</comment>
<feature type="transmembrane region" description="Helical" evidence="7">
    <location>
        <begin position="175"/>
        <end position="194"/>
    </location>
</feature>
<accession>A0A7W7I719</accession>
<proteinExistence type="inferred from homology"/>
<dbReference type="CDD" id="cd06261">
    <property type="entry name" value="TM_PBP2"/>
    <property type="match status" value="1"/>
</dbReference>
<dbReference type="PANTHER" id="PTHR30151:SF0">
    <property type="entry name" value="ABC TRANSPORTER PERMEASE PROTEIN MJ0413-RELATED"/>
    <property type="match status" value="1"/>
</dbReference>
<dbReference type="Gene3D" id="1.10.3720.10">
    <property type="entry name" value="MetI-like"/>
    <property type="match status" value="1"/>
</dbReference>
<evidence type="ECO:0000256" key="1">
    <source>
        <dbReference type="ARBA" id="ARBA00004651"/>
    </source>
</evidence>
<evidence type="ECO:0000313" key="12">
    <source>
        <dbReference type="Proteomes" id="UP000549343"/>
    </source>
</evidence>
<feature type="transmembrane region" description="Helical" evidence="7">
    <location>
        <begin position="215"/>
        <end position="232"/>
    </location>
</feature>
<dbReference type="SUPFAM" id="SSF161098">
    <property type="entry name" value="MetI-like"/>
    <property type="match status" value="1"/>
</dbReference>
<evidence type="ECO:0000259" key="9">
    <source>
        <dbReference type="PROSITE" id="PS50928"/>
    </source>
</evidence>
<dbReference type="GO" id="GO:0055085">
    <property type="term" value="P:transmembrane transport"/>
    <property type="evidence" value="ECO:0007669"/>
    <property type="project" value="InterPro"/>
</dbReference>
<keyword evidence="13" id="KW-1185">Reference proteome</keyword>
<feature type="transmembrane region" description="Helical" evidence="7">
    <location>
        <begin position="272"/>
        <end position="292"/>
    </location>
</feature>
<keyword evidence="5 7" id="KW-1133">Transmembrane helix</keyword>
<dbReference type="Proteomes" id="UP000549343">
    <property type="component" value="Unassembled WGS sequence"/>
</dbReference>
<reference evidence="10" key="3">
    <citation type="submission" date="2023-12" db="EMBL/GenBank/DDBJ databases">
        <authorList>
            <person name="Sun Q."/>
            <person name="Inoue M."/>
        </authorList>
    </citation>
    <scope>NUCLEOTIDE SEQUENCE</scope>
    <source>
        <strain evidence="10">JCM 10667</strain>
    </source>
</reference>
<reference evidence="11 12" key="2">
    <citation type="submission" date="2020-08" db="EMBL/GenBank/DDBJ databases">
        <title>Sequencing the genomes of 1000 actinobacteria strains.</title>
        <authorList>
            <person name="Klenk H.-P."/>
        </authorList>
    </citation>
    <scope>NUCLEOTIDE SEQUENCE [LARGE SCALE GENOMIC DNA]</scope>
    <source>
        <strain evidence="11 12">DSM 44772</strain>
    </source>
</reference>
<dbReference type="InterPro" id="IPR000515">
    <property type="entry name" value="MetI-like"/>
</dbReference>
<protein>
    <submittedName>
        <fullName evidence="10">ABC transporter permease</fullName>
    </submittedName>
    <submittedName>
        <fullName evidence="11">ABC-type nitrate/sulfonate/bicarbonate transport system permease component</fullName>
    </submittedName>
</protein>
<evidence type="ECO:0000313" key="13">
    <source>
        <dbReference type="Proteomes" id="UP001501427"/>
    </source>
</evidence>
<gene>
    <name evidence="11" type="ORF">F4557_000135</name>
    <name evidence="10" type="ORF">GCM10009546_01150</name>
</gene>
<feature type="region of interest" description="Disordered" evidence="8">
    <location>
        <begin position="1"/>
        <end position="36"/>
    </location>
</feature>
<dbReference type="RefSeq" id="WP_184878432.1">
    <property type="nucleotide sequence ID" value="NZ_BAAAHD010000001.1"/>
</dbReference>
<evidence type="ECO:0000256" key="5">
    <source>
        <dbReference type="ARBA" id="ARBA00022989"/>
    </source>
</evidence>
<reference evidence="10 13" key="1">
    <citation type="journal article" date="2019" name="Int. J. Syst. Evol. Microbiol.">
        <title>The Global Catalogue of Microorganisms (GCM) 10K type strain sequencing project: providing services to taxonomists for standard genome sequencing and annotation.</title>
        <authorList>
            <consortium name="The Broad Institute Genomics Platform"/>
            <consortium name="The Broad Institute Genome Sequencing Center for Infectious Disease"/>
            <person name="Wu L."/>
            <person name="Ma J."/>
        </authorList>
    </citation>
    <scope>NUCLEOTIDE SEQUENCE [LARGE SCALE GENOMIC DNA]</scope>
    <source>
        <strain evidence="10 13">JCM 10667</strain>
    </source>
</reference>
<evidence type="ECO:0000313" key="10">
    <source>
        <dbReference type="EMBL" id="GAA0542860.1"/>
    </source>
</evidence>
<keyword evidence="2 7" id="KW-0813">Transport</keyword>
<evidence type="ECO:0000313" key="11">
    <source>
        <dbReference type="EMBL" id="MBB4771717.1"/>
    </source>
</evidence>
<feature type="transmembrane region" description="Helical" evidence="7">
    <location>
        <begin position="150"/>
        <end position="169"/>
    </location>
</feature>
<evidence type="ECO:0000256" key="2">
    <source>
        <dbReference type="ARBA" id="ARBA00022448"/>
    </source>
</evidence>
<dbReference type="PANTHER" id="PTHR30151">
    <property type="entry name" value="ALKANE SULFONATE ABC TRANSPORTER-RELATED, MEMBRANE SUBUNIT"/>
    <property type="match status" value="1"/>
</dbReference>
<evidence type="ECO:0000256" key="4">
    <source>
        <dbReference type="ARBA" id="ARBA00022692"/>
    </source>
</evidence>
<dbReference type="PROSITE" id="PS50928">
    <property type="entry name" value="ABC_TM1"/>
    <property type="match status" value="1"/>
</dbReference>
<evidence type="ECO:0000256" key="6">
    <source>
        <dbReference type="ARBA" id="ARBA00023136"/>
    </source>
</evidence>
<comment type="caution">
    <text evidence="11">The sequence shown here is derived from an EMBL/GenBank/DDBJ whole genome shotgun (WGS) entry which is preliminary data.</text>
</comment>
<evidence type="ECO:0000256" key="3">
    <source>
        <dbReference type="ARBA" id="ARBA00022475"/>
    </source>
</evidence>
<evidence type="ECO:0000256" key="8">
    <source>
        <dbReference type="SAM" id="MobiDB-lite"/>
    </source>
</evidence>
<dbReference type="Proteomes" id="UP001501427">
    <property type="component" value="Unassembled WGS sequence"/>
</dbReference>
<evidence type="ECO:0000256" key="7">
    <source>
        <dbReference type="RuleBase" id="RU363032"/>
    </source>
</evidence>
<feature type="compositionally biased region" description="Low complexity" evidence="8">
    <location>
        <begin position="1"/>
        <end position="14"/>
    </location>
</feature>
<keyword evidence="6 7" id="KW-0472">Membrane</keyword>
<comment type="subcellular location">
    <subcellularLocation>
        <location evidence="1 7">Cell membrane</location>
        <topology evidence="1 7">Multi-pass membrane protein</topology>
    </subcellularLocation>
</comment>
<keyword evidence="3" id="KW-1003">Cell membrane</keyword>
<dbReference type="InterPro" id="IPR035906">
    <property type="entry name" value="MetI-like_sf"/>
</dbReference>